<proteinExistence type="predicted"/>
<reference evidence="3" key="1">
    <citation type="journal article" date="2019" name="Int. J. Syst. Evol. Microbiol.">
        <title>The Global Catalogue of Microorganisms (GCM) 10K type strain sequencing project: providing services to taxonomists for standard genome sequencing and annotation.</title>
        <authorList>
            <consortium name="The Broad Institute Genomics Platform"/>
            <consortium name="The Broad Institute Genome Sequencing Center for Infectious Disease"/>
            <person name="Wu L."/>
            <person name="Ma J."/>
        </authorList>
    </citation>
    <scope>NUCLEOTIDE SEQUENCE [LARGE SCALE GENOMIC DNA]</scope>
    <source>
        <strain evidence="3">KCTC 52237</strain>
    </source>
</reference>
<keyword evidence="3" id="KW-1185">Reference proteome</keyword>
<organism evidence="2 3">
    <name type="scientific">Cellvibrio fontiphilus</name>
    <dbReference type="NCBI Taxonomy" id="1815559"/>
    <lineage>
        <taxon>Bacteria</taxon>
        <taxon>Pseudomonadati</taxon>
        <taxon>Pseudomonadota</taxon>
        <taxon>Gammaproteobacteria</taxon>
        <taxon>Cellvibrionales</taxon>
        <taxon>Cellvibrionaceae</taxon>
        <taxon>Cellvibrio</taxon>
    </lineage>
</organism>
<dbReference type="EMBL" id="JBHRTF010000003">
    <property type="protein sequence ID" value="MFC3115287.1"/>
    <property type="molecule type" value="Genomic_DNA"/>
</dbReference>
<keyword evidence="1" id="KW-0472">Membrane</keyword>
<name>A0ABV7FCS8_9GAMM</name>
<gene>
    <name evidence="2" type="ORF">ACFODX_06940</name>
</gene>
<feature type="transmembrane region" description="Helical" evidence="1">
    <location>
        <begin position="9"/>
        <end position="28"/>
    </location>
</feature>
<comment type="caution">
    <text evidence="2">The sequence shown here is derived from an EMBL/GenBank/DDBJ whole genome shotgun (WGS) entry which is preliminary data.</text>
</comment>
<evidence type="ECO:0000256" key="1">
    <source>
        <dbReference type="SAM" id="Phobius"/>
    </source>
</evidence>
<evidence type="ECO:0000313" key="2">
    <source>
        <dbReference type="EMBL" id="MFC3115287.1"/>
    </source>
</evidence>
<sequence length="68" mass="7661">MSEPLVNEYALHWAIGFLIVYLLVQLLVSKHPFFQAWSPVRKSLAVKVVALLGFSGAYLLINTFALQQ</sequence>
<feature type="transmembrane region" description="Helical" evidence="1">
    <location>
        <begin position="48"/>
        <end position="66"/>
    </location>
</feature>
<evidence type="ECO:0000313" key="3">
    <source>
        <dbReference type="Proteomes" id="UP001595555"/>
    </source>
</evidence>
<keyword evidence="1" id="KW-0812">Transmembrane</keyword>
<protein>
    <submittedName>
        <fullName evidence="2">Uncharacterized protein</fullName>
    </submittedName>
</protein>
<dbReference type="Proteomes" id="UP001595555">
    <property type="component" value="Unassembled WGS sequence"/>
</dbReference>
<dbReference type="RefSeq" id="WP_378117443.1">
    <property type="nucleotide sequence ID" value="NZ_JBHRTF010000003.1"/>
</dbReference>
<keyword evidence="1" id="KW-1133">Transmembrane helix</keyword>
<accession>A0ABV7FCS8</accession>